<evidence type="ECO:0000256" key="10">
    <source>
        <dbReference type="PROSITE-ProRule" id="PRU00552"/>
    </source>
</evidence>
<dbReference type="GO" id="GO:0003724">
    <property type="term" value="F:RNA helicase activity"/>
    <property type="evidence" value="ECO:0007669"/>
    <property type="project" value="UniProtKB-EC"/>
</dbReference>
<comment type="caution">
    <text evidence="16">The sequence shown here is derived from an EMBL/GenBank/DDBJ whole genome shotgun (WGS) entry which is preliminary data.</text>
</comment>
<comment type="similarity">
    <text evidence="8">Belongs to the DEAD box helicase family. DDX3/DED1 subfamily.</text>
</comment>
<evidence type="ECO:0000256" key="9">
    <source>
        <dbReference type="ARBA" id="ARBA00047984"/>
    </source>
</evidence>
<dbReference type="AlphaFoldDB" id="A0A9N9FLE2"/>
<feature type="region of interest" description="Disordered" evidence="12">
    <location>
        <begin position="43"/>
        <end position="133"/>
    </location>
</feature>
<dbReference type="EMBL" id="CAJVPK010000713">
    <property type="protein sequence ID" value="CAG8542372.1"/>
    <property type="molecule type" value="Genomic_DNA"/>
</dbReference>
<keyword evidence="5 11" id="KW-0347">Helicase</keyword>
<organism evidence="16 17">
    <name type="scientific">Diversispora eburnea</name>
    <dbReference type="NCBI Taxonomy" id="1213867"/>
    <lineage>
        <taxon>Eukaryota</taxon>
        <taxon>Fungi</taxon>
        <taxon>Fungi incertae sedis</taxon>
        <taxon>Mucoromycota</taxon>
        <taxon>Glomeromycotina</taxon>
        <taxon>Glomeromycetes</taxon>
        <taxon>Diversisporales</taxon>
        <taxon>Diversisporaceae</taxon>
        <taxon>Diversispora</taxon>
    </lineage>
</organism>
<keyword evidence="4 11" id="KW-0378">Hydrolase</keyword>
<evidence type="ECO:0000259" key="14">
    <source>
        <dbReference type="PROSITE" id="PS51194"/>
    </source>
</evidence>
<dbReference type="PROSITE" id="PS51192">
    <property type="entry name" value="HELICASE_ATP_BIND_1"/>
    <property type="match status" value="1"/>
</dbReference>
<evidence type="ECO:0000256" key="2">
    <source>
        <dbReference type="ARBA" id="ARBA00022540"/>
    </source>
</evidence>
<dbReference type="InterPro" id="IPR027417">
    <property type="entry name" value="P-loop_NTPase"/>
</dbReference>
<keyword evidence="17" id="KW-1185">Reference proteome</keyword>
<comment type="catalytic activity">
    <reaction evidence="9">
        <text>ATP + H2O = ADP + phosphate + H(+)</text>
        <dbReference type="Rhea" id="RHEA:13065"/>
        <dbReference type="ChEBI" id="CHEBI:15377"/>
        <dbReference type="ChEBI" id="CHEBI:15378"/>
        <dbReference type="ChEBI" id="CHEBI:30616"/>
        <dbReference type="ChEBI" id="CHEBI:43474"/>
        <dbReference type="ChEBI" id="CHEBI:456216"/>
        <dbReference type="EC" id="3.6.4.13"/>
    </reaction>
</comment>
<dbReference type="InterPro" id="IPR001650">
    <property type="entry name" value="Helicase_C-like"/>
</dbReference>
<feature type="short sequence motif" description="Q motif" evidence="10">
    <location>
        <begin position="197"/>
        <end position="225"/>
    </location>
</feature>
<accession>A0A9N9FLE2</accession>
<reference evidence="16" key="1">
    <citation type="submission" date="2021-06" db="EMBL/GenBank/DDBJ databases">
        <authorList>
            <person name="Kallberg Y."/>
            <person name="Tangrot J."/>
            <person name="Rosling A."/>
        </authorList>
    </citation>
    <scope>NUCLEOTIDE SEQUENCE</scope>
    <source>
        <strain evidence="16">AZ414A</strain>
    </source>
</reference>
<evidence type="ECO:0000259" key="13">
    <source>
        <dbReference type="PROSITE" id="PS51192"/>
    </source>
</evidence>
<feature type="domain" description="Helicase ATP-binding" evidence="13">
    <location>
        <begin position="228"/>
        <end position="418"/>
    </location>
</feature>
<dbReference type="Pfam" id="PF00271">
    <property type="entry name" value="Helicase_C"/>
    <property type="match status" value="1"/>
</dbReference>
<dbReference type="SMART" id="SM00487">
    <property type="entry name" value="DEXDc"/>
    <property type="match status" value="1"/>
</dbReference>
<dbReference type="InterPro" id="IPR014001">
    <property type="entry name" value="Helicase_ATP-bd"/>
</dbReference>
<dbReference type="GO" id="GO:0003743">
    <property type="term" value="F:translation initiation factor activity"/>
    <property type="evidence" value="ECO:0007669"/>
    <property type="project" value="UniProtKB-KW"/>
</dbReference>
<keyword evidence="6 11" id="KW-0067">ATP-binding</keyword>
<sequence>MSNGKLNGARLEQQFANLGINDNHHQSSGKPTAGRYVPPHLRSQSVSALQSRRPHSGWHQRIESETWDNRRTSFPRADAWGGGSRSEMGYSSPQRRGWSDRASSQGDRSYRPGRYQSNNYGGRGGNFSEDGFNRRGEDGIGSWRDGVHIIATRSSFIERDLFGSPDDLDRQHTGINFEKYDDIPVEATGNNVPEGVSNFTNPPLDKHILSNIELSRYSIPTPVQKYSIPIVSSGRDLMACAQTGSGKTGGFLFPILSELFKHGPSPLPPEQPGLYRGRKAYPAGLILAPTRELASQIFDEARKFAYRSWVRPCVVYGGADIHGQMRSIERGCDLLTATPGRLVDLIERGRVSLSQTRYLVLDEADRMLDMGFEPQIRRIVEQEDMPGVNERQTLMFSATFPRDIQVLARDFLKDYVFLSVGRVGSTSENITQKVEYVEDEDKRSVLLDILHAQTKNDRGLTLIFVETKRMADLLSEFLINSGFPATSIHGDRTQRERERALDSFRTGRVPIMVATAVAARGLDIPNVTHVINYDLPTDIDDYVHRIGRTGRAGNVGISTAFFNRGNKGIVRELIELLKEANQEIPAWLETVARETSSYGGSSRGGNRSRGRGQNRDYRKFGSSSERGSYGSNNTE</sequence>
<name>A0A9N9FLE2_9GLOM</name>
<evidence type="ECO:0000313" key="16">
    <source>
        <dbReference type="EMBL" id="CAG8542372.1"/>
    </source>
</evidence>
<keyword evidence="2" id="KW-0396">Initiation factor</keyword>
<evidence type="ECO:0000256" key="7">
    <source>
        <dbReference type="ARBA" id="ARBA00022884"/>
    </source>
</evidence>
<dbReference type="GO" id="GO:0016787">
    <property type="term" value="F:hydrolase activity"/>
    <property type="evidence" value="ECO:0007669"/>
    <property type="project" value="UniProtKB-KW"/>
</dbReference>
<dbReference type="InterPro" id="IPR014014">
    <property type="entry name" value="RNA_helicase_DEAD_Q_motif"/>
</dbReference>
<dbReference type="SMART" id="SM00490">
    <property type="entry name" value="HELICc"/>
    <property type="match status" value="1"/>
</dbReference>
<dbReference type="PANTHER" id="PTHR47958">
    <property type="entry name" value="ATP-DEPENDENT RNA HELICASE DBP3"/>
    <property type="match status" value="1"/>
</dbReference>
<dbReference type="GO" id="GO:0003723">
    <property type="term" value="F:RNA binding"/>
    <property type="evidence" value="ECO:0007669"/>
    <property type="project" value="UniProtKB-KW"/>
</dbReference>
<dbReference type="PROSITE" id="PS51194">
    <property type="entry name" value="HELICASE_CTER"/>
    <property type="match status" value="1"/>
</dbReference>
<dbReference type="InterPro" id="IPR011545">
    <property type="entry name" value="DEAD/DEAH_box_helicase_dom"/>
</dbReference>
<dbReference type="Gene3D" id="3.40.50.300">
    <property type="entry name" value="P-loop containing nucleotide triphosphate hydrolases"/>
    <property type="match status" value="2"/>
</dbReference>
<keyword evidence="3 11" id="KW-0547">Nucleotide-binding</keyword>
<dbReference type="OrthoDB" id="196131at2759"/>
<dbReference type="PROSITE" id="PS51195">
    <property type="entry name" value="Q_MOTIF"/>
    <property type="match status" value="1"/>
</dbReference>
<protein>
    <recommendedName>
        <fullName evidence="1">RNA helicase</fullName>
        <ecNumber evidence="1">3.6.4.13</ecNumber>
    </recommendedName>
</protein>
<dbReference type="PROSITE" id="PS00039">
    <property type="entry name" value="DEAD_ATP_HELICASE"/>
    <property type="match status" value="1"/>
</dbReference>
<dbReference type="FunFam" id="3.40.50.300:FF:000008">
    <property type="entry name" value="ATP-dependent RNA helicase RhlB"/>
    <property type="match status" value="1"/>
</dbReference>
<proteinExistence type="inferred from homology"/>
<dbReference type="EC" id="3.6.4.13" evidence="1"/>
<evidence type="ECO:0000256" key="12">
    <source>
        <dbReference type="SAM" id="MobiDB-lite"/>
    </source>
</evidence>
<evidence type="ECO:0000256" key="3">
    <source>
        <dbReference type="ARBA" id="ARBA00022741"/>
    </source>
</evidence>
<evidence type="ECO:0000256" key="8">
    <source>
        <dbReference type="ARBA" id="ARBA00024358"/>
    </source>
</evidence>
<dbReference type="FunFam" id="3.40.50.300:FF:000160">
    <property type="entry name" value="ATP-dependent RNA helicase DDX3X"/>
    <property type="match status" value="1"/>
</dbReference>
<feature type="region of interest" description="Disordered" evidence="12">
    <location>
        <begin position="595"/>
        <end position="635"/>
    </location>
</feature>
<feature type="domain" description="DEAD-box RNA helicase Q" evidence="15">
    <location>
        <begin position="197"/>
        <end position="225"/>
    </location>
</feature>
<keyword evidence="2" id="KW-0648">Protein biosynthesis</keyword>
<feature type="domain" description="Helicase C-terminal" evidence="14">
    <location>
        <begin position="429"/>
        <end position="592"/>
    </location>
</feature>
<feature type="compositionally biased region" description="Polar residues" evidence="12">
    <location>
        <begin position="621"/>
        <end position="635"/>
    </location>
</feature>
<evidence type="ECO:0000259" key="15">
    <source>
        <dbReference type="PROSITE" id="PS51195"/>
    </source>
</evidence>
<dbReference type="SUPFAM" id="SSF52540">
    <property type="entry name" value="P-loop containing nucleoside triphosphate hydrolases"/>
    <property type="match status" value="1"/>
</dbReference>
<dbReference type="Pfam" id="PF00270">
    <property type="entry name" value="DEAD"/>
    <property type="match status" value="1"/>
</dbReference>
<evidence type="ECO:0000256" key="11">
    <source>
        <dbReference type="RuleBase" id="RU000492"/>
    </source>
</evidence>
<dbReference type="CDD" id="cd18787">
    <property type="entry name" value="SF2_C_DEAD"/>
    <property type="match status" value="1"/>
</dbReference>
<keyword evidence="7" id="KW-0694">RNA-binding</keyword>
<feature type="compositionally biased region" description="Basic and acidic residues" evidence="12">
    <location>
        <begin position="60"/>
        <end position="71"/>
    </location>
</feature>
<evidence type="ECO:0000313" key="17">
    <source>
        <dbReference type="Proteomes" id="UP000789706"/>
    </source>
</evidence>
<evidence type="ECO:0000256" key="1">
    <source>
        <dbReference type="ARBA" id="ARBA00012552"/>
    </source>
</evidence>
<dbReference type="GO" id="GO:0005524">
    <property type="term" value="F:ATP binding"/>
    <property type="evidence" value="ECO:0007669"/>
    <property type="project" value="UniProtKB-KW"/>
</dbReference>
<evidence type="ECO:0000256" key="4">
    <source>
        <dbReference type="ARBA" id="ARBA00022801"/>
    </source>
</evidence>
<dbReference type="InterPro" id="IPR000629">
    <property type="entry name" value="RNA-helicase_DEAD-box_CS"/>
</dbReference>
<evidence type="ECO:0000256" key="6">
    <source>
        <dbReference type="ARBA" id="ARBA00022840"/>
    </source>
</evidence>
<gene>
    <name evidence="16" type="ORF">DEBURN_LOCUS6675</name>
</gene>
<evidence type="ECO:0000256" key="5">
    <source>
        <dbReference type="ARBA" id="ARBA00022806"/>
    </source>
</evidence>
<dbReference type="Proteomes" id="UP000789706">
    <property type="component" value="Unassembled WGS sequence"/>
</dbReference>